<evidence type="ECO:0000313" key="4">
    <source>
        <dbReference type="EMBL" id="ETO03229.1"/>
    </source>
</evidence>
<dbReference type="Gene3D" id="1.25.10.10">
    <property type="entry name" value="Leucine-rich Repeat Variant"/>
    <property type="match status" value="3"/>
</dbReference>
<protein>
    <submittedName>
        <fullName evidence="4">Uncharacterized protein</fullName>
    </submittedName>
</protein>
<dbReference type="Pfam" id="PF13646">
    <property type="entry name" value="HEAT_2"/>
    <property type="match status" value="1"/>
</dbReference>
<reference evidence="4 5" key="1">
    <citation type="journal article" date="2013" name="Curr. Biol.">
        <title>The Genome of the Foraminiferan Reticulomyxa filosa.</title>
        <authorList>
            <person name="Glockner G."/>
            <person name="Hulsmann N."/>
            <person name="Schleicher M."/>
            <person name="Noegel A.A."/>
            <person name="Eichinger L."/>
            <person name="Gallinger C."/>
            <person name="Pawlowski J."/>
            <person name="Sierra R."/>
            <person name="Euteneuer U."/>
            <person name="Pillet L."/>
            <person name="Moustafa A."/>
            <person name="Platzer M."/>
            <person name="Groth M."/>
            <person name="Szafranski K."/>
            <person name="Schliwa M."/>
        </authorList>
    </citation>
    <scope>NUCLEOTIDE SEQUENCE [LARGE SCALE GENOMIC DNA]</scope>
</reference>
<dbReference type="PROSITE" id="PS50077">
    <property type="entry name" value="HEAT_REPEAT"/>
    <property type="match status" value="1"/>
</dbReference>
<gene>
    <name evidence="4" type="ORF">RFI_34180</name>
</gene>
<comment type="caution">
    <text evidence="4">The sequence shown here is derived from an EMBL/GenBank/DDBJ whole genome shotgun (WGS) entry which is preliminary data.</text>
</comment>
<dbReference type="OrthoDB" id="413572at2759"/>
<dbReference type="EMBL" id="ASPP01033866">
    <property type="protein sequence ID" value="ETO03229.1"/>
    <property type="molecule type" value="Genomic_DNA"/>
</dbReference>
<keyword evidence="2" id="KW-0040">ANK repeat</keyword>
<evidence type="ECO:0000256" key="1">
    <source>
        <dbReference type="ARBA" id="ARBA00045876"/>
    </source>
</evidence>
<feature type="repeat" description="HEAT" evidence="3">
    <location>
        <begin position="674"/>
        <end position="711"/>
    </location>
</feature>
<comment type="function">
    <text evidence="1">Catalyzes the hydroxylation of the N(6)-(4-aminobutyl)-L-lysine intermediate produced by deoxyhypusine synthase/DHPS on a critical lysine of the eukaryotic translation initiation factor 5A/eIF-5A. This is the second step of the post-translational modification of that lysine into an unusual amino acid residue named hypusine. Hypusination is unique to mature eIF-5A factor and is essential for its function.</text>
</comment>
<proteinExistence type="predicted"/>
<dbReference type="InterPro" id="IPR036770">
    <property type="entry name" value="Ankyrin_rpt-contain_sf"/>
</dbReference>
<dbReference type="PANTHER" id="PTHR12697">
    <property type="entry name" value="PBS LYASE HEAT-LIKE PROTEIN"/>
    <property type="match status" value="1"/>
</dbReference>
<dbReference type="GO" id="GO:0016491">
    <property type="term" value="F:oxidoreductase activity"/>
    <property type="evidence" value="ECO:0007669"/>
    <property type="project" value="TreeGrafter"/>
</dbReference>
<keyword evidence="5" id="KW-1185">Reference proteome</keyword>
<dbReference type="SUPFAM" id="SSF48371">
    <property type="entry name" value="ARM repeat"/>
    <property type="match status" value="2"/>
</dbReference>
<organism evidence="4 5">
    <name type="scientific">Reticulomyxa filosa</name>
    <dbReference type="NCBI Taxonomy" id="46433"/>
    <lineage>
        <taxon>Eukaryota</taxon>
        <taxon>Sar</taxon>
        <taxon>Rhizaria</taxon>
        <taxon>Retaria</taxon>
        <taxon>Foraminifera</taxon>
        <taxon>Monothalamids</taxon>
        <taxon>Reticulomyxidae</taxon>
        <taxon>Reticulomyxa</taxon>
    </lineage>
</organism>
<dbReference type="PANTHER" id="PTHR12697:SF5">
    <property type="entry name" value="DEOXYHYPUSINE HYDROXYLASE"/>
    <property type="match status" value="1"/>
</dbReference>
<accession>X6LNN1</accession>
<dbReference type="Proteomes" id="UP000023152">
    <property type="component" value="Unassembled WGS sequence"/>
</dbReference>
<evidence type="ECO:0000313" key="5">
    <source>
        <dbReference type="Proteomes" id="UP000023152"/>
    </source>
</evidence>
<dbReference type="PROSITE" id="PS50088">
    <property type="entry name" value="ANK_REPEAT"/>
    <property type="match status" value="1"/>
</dbReference>
<evidence type="ECO:0000256" key="2">
    <source>
        <dbReference type="PROSITE-ProRule" id="PRU00023"/>
    </source>
</evidence>
<sequence>MLFMHCLDACKADTDSSFLSSQLRTCHKSLVDSFKSWIIAWILFDKDNDYAYTNSNRLLDRPLNKVMESHLPNFQYILHHPDIHLCIIDQIKIIQIQLKAFNNWKLIKDRLNLLKYLFISTENLDVVFQFYKQVKRYDWLFADLLCEISVKLNEQQLDDVIEFFMDGPVDNYKGEKIASSIAKIALKLNERQLNKVFEFLMNAFESGKITISNQCTDALAAISLRLGGKQLDKAFRYIIHKLPLTFSHDYNTFQFIMKLKEKQLDDVFQILISRLSDEKENIYIRERCAELLEELSMKWNEEQLNGAFNSLKNMFNHDYYWRYEALETITVKFSGKQFDNAFNYLIRYNGQYASLLYGIAKRLDEQQLNIALHYLMDKLNDKNEYQNIRLKCILLLKEIANKCNEQQLNKVFNSSMHILNDKNNAELHEECAELIGAIAVNLNGKYFDDAFQCLKNGLKDSDESVRGSSVQSLVTISKKWSNTQLDITFQCLIDGFQNINGYYCDTSRDLLKEIVMKLNETQIDSVLTCLINGIKGKNRKLYAKSIEFLLMKLNKKQLDDVFECLNGLEYENECIRALCGYSLKKISTKLGDKQLNRVVSAFIQGLTDENEYVRYPHAISLDIIAAKMSEKQLKDTINTLIDGLNNSNEHIRKSCAESLGVISEKLNEKQLEDVINALINRLNDSNEYVRKSCAESLGEIAMNLTDTQLKRVFNALPKEQECNYFNSPEISTKWNEKQSERIFNALILFFKHSMDIDNSMYKRLLVNSLELILTKLNGKQLYLLVIYLLKRAKKRCKYCQNVLSKISEDMWKRATIGGLKEHSILSSNANETIELLAFGLMTFNPRIQLNYNDDNITLNDLNELIMYCDEQAIEWEFPTHQSKWNNSNIDKDIQYPCLNNQIEQVSNDENAFKGCYTIVHEAARSGDLSQFKLILQNHPDIDINDSCNEHRQTPLQLAIDHQHWDIARYCIEQGAYIDIKNGAVNSRILTPFKNIIEFIMKNKKNKNTKEYSDAMGVCELILKQRIMYPMKRIEYAIDYVKDKLIDQNGEVKTVDEKSYETLLQEGAIFLLKMSQEQLKETLIKNNSLYYYAGRNIISITMENSITKNFDDGWYPTPFLIFRIFLLFEVCVQLKRQGRSFIGLPECMTFKQVYEKGVKELQVQLTTYWDYIIVEDFKHKCPNLMDDWSCNVVDRLMKLKPCNEMSLVVGHEGHCIYLSLCKTSDYVLVRLDNRWMDTVPSNTPHSKKDESIRPYLAAYFKSNSLEIDKNKEWLKKYIKNATILKDSDSDKSMKHLYCSDNKSLSPHEGNVSSIVKDWPYRPIQTDAQNCYMRSHNVGYRIRLDDVLYEWFRNQGDKSFVFEKRNSNAILKPSDVCPSESMKALSKQLKAEFDEVNNGIAMKQALVANANISAIQSRASYYRDELTNQTYFQLYLNSTERNQFYRFYESNFPKLIQSVKEIDHGFVQFCFDTRVFQCQVIPSLSFLE</sequence>
<dbReference type="InterPro" id="IPR016024">
    <property type="entry name" value="ARM-type_fold"/>
</dbReference>
<dbReference type="InterPro" id="IPR011989">
    <property type="entry name" value="ARM-like"/>
</dbReference>
<dbReference type="Pfam" id="PF00023">
    <property type="entry name" value="Ank"/>
    <property type="match status" value="1"/>
</dbReference>
<dbReference type="InterPro" id="IPR002110">
    <property type="entry name" value="Ankyrin_rpt"/>
</dbReference>
<dbReference type="SMART" id="SM00248">
    <property type="entry name" value="ANK"/>
    <property type="match status" value="3"/>
</dbReference>
<dbReference type="Gene3D" id="1.25.40.20">
    <property type="entry name" value="Ankyrin repeat-containing domain"/>
    <property type="match status" value="1"/>
</dbReference>
<name>X6LNN1_RETFI</name>
<evidence type="ECO:0000256" key="3">
    <source>
        <dbReference type="PROSITE-ProRule" id="PRU00103"/>
    </source>
</evidence>
<feature type="repeat" description="ANK" evidence="2">
    <location>
        <begin position="950"/>
        <end position="982"/>
    </location>
</feature>
<dbReference type="InterPro" id="IPR021133">
    <property type="entry name" value="HEAT_type_2"/>
</dbReference>